<protein>
    <recommendedName>
        <fullName evidence="1">Fibronectin type-III domain-containing protein</fullName>
    </recommendedName>
</protein>
<evidence type="ECO:0000313" key="3">
    <source>
        <dbReference type="Proteomes" id="UP000093343"/>
    </source>
</evidence>
<dbReference type="Proteomes" id="UP000093343">
    <property type="component" value="Unassembled WGS sequence"/>
</dbReference>
<proteinExistence type="predicted"/>
<dbReference type="InterPro" id="IPR003961">
    <property type="entry name" value="FN3_dom"/>
</dbReference>
<gene>
    <name evidence="2" type="ORF">FLP_08765</name>
</gene>
<dbReference type="InterPro" id="IPR013783">
    <property type="entry name" value="Ig-like_fold"/>
</dbReference>
<dbReference type="SUPFAM" id="SSF49265">
    <property type="entry name" value="Fibronectin type III"/>
    <property type="match status" value="2"/>
</dbReference>
<reference evidence="3" key="1">
    <citation type="submission" date="2016-03" db="EMBL/GenBank/DDBJ databases">
        <title>Draft genome sequence of Paenibacillus glacialis DSM 22343.</title>
        <authorList>
            <person name="Shin S.-K."/>
            <person name="Yi H."/>
        </authorList>
    </citation>
    <scope>NUCLEOTIDE SEQUENCE [LARGE SCALE GENOMIC DNA]</scope>
    <source>
        <strain evidence="3">CCUG 60099</strain>
    </source>
</reference>
<feature type="domain" description="Fibronectin type-III" evidence="1">
    <location>
        <begin position="156"/>
        <end position="252"/>
    </location>
</feature>
<name>A0ABX2XJT8_9FLAO</name>
<evidence type="ECO:0000259" key="1">
    <source>
        <dbReference type="PROSITE" id="PS50853"/>
    </source>
</evidence>
<comment type="caution">
    <text evidence="2">The sequence shown here is derived from an EMBL/GenBank/DDBJ whole genome shotgun (WGS) entry which is preliminary data.</text>
</comment>
<accession>A0ABX2XJT8</accession>
<dbReference type="PROSITE" id="PS50853">
    <property type="entry name" value="FN3"/>
    <property type="match status" value="1"/>
</dbReference>
<dbReference type="EMBL" id="LVEN01000013">
    <property type="protein sequence ID" value="OCB75548.1"/>
    <property type="molecule type" value="Genomic_DNA"/>
</dbReference>
<sequence length="458" mass="49216">MLHHFDQIKPKTIPIPKNLNMKKITILKLSILLLFPIILCSCAGDDKQENSPSSISIKTIEVKNITEKSATISANIELVGMNEITVKGICISINTNPTIENLKIEEKGNAIGQFNFSFQNLNAITKYYARSYVLTNSGIIYGNEISFVTTQNTKPIVSTGSVTLITSKTAITSGTIVNKGTSDVVGYGVYISSTNVIPTTTDRDVQGVIDSNKFICSLANLEPDTKYYIRAYAINNSGISFGEVMSFTTEKVGLPTIITNQPSSIYTSTAKVGGTILSDGGSKFLSVGVCISAVSPIPTTADAKTDVTSPSENVFEINLNDLKANTKYYTRAYGTNGLGTFYGEVIVFTTKAVGVPVLKISALSGSGLTASSGASVINNGGDVITSYGFVWSKFENPDITWQNVYKTKQEGTFPNLTYFNGTLMGGIFPNTTHYVRAYATNSYGTGYSPPLTFTTGKN</sequence>
<organism evidence="2 3">
    <name type="scientific">Flavobacterium piscis</name>
    <dbReference type="NCBI Taxonomy" id="1114874"/>
    <lineage>
        <taxon>Bacteria</taxon>
        <taxon>Pseudomonadati</taxon>
        <taxon>Bacteroidota</taxon>
        <taxon>Flavobacteriia</taxon>
        <taxon>Flavobacteriales</taxon>
        <taxon>Flavobacteriaceae</taxon>
        <taxon>Flavobacterium</taxon>
    </lineage>
</organism>
<dbReference type="InterPro" id="IPR036116">
    <property type="entry name" value="FN3_sf"/>
</dbReference>
<evidence type="ECO:0000313" key="2">
    <source>
        <dbReference type="EMBL" id="OCB75548.1"/>
    </source>
</evidence>
<keyword evidence="3" id="KW-1185">Reference proteome</keyword>
<dbReference type="Gene3D" id="2.60.40.10">
    <property type="entry name" value="Immunoglobulins"/>
    <property type="match status" value="2"/>
</dbReference>